<dbReference type="Proteomes" id="UP000677054">
    <property type="component" value="Unassembled WGS sequence"/>
</dbReference>
<feature type="region of interest" description="Disordered" evidence="1">
    <location>
        <begin position="27"/>
        <end position="48"/>
    </location>
</feature>
<proteinExistence type="predicted"/>
<keyword evidence="4" id="KW-1185">Reference proteome</keyword>
<protein>
    <submittedName>
        <fullName evidence="3">Uncharacterized protein</fullName>
    </submittedName>
</protein>
<reference evidence="3" key="1">
    <citation type="submission" date="2020-11" db="EMBL/GenBank/DDBJ databases">
        <authorList>
            <person name="Tran Van P."/>
        </authorList>
    </citation>
    <scope>NUCLEOTIDE SEQUENCE</scope>
</reference>
<evidence type="ECO:0000313" key="3">
    <source>
        <dbReference type="EMBL" id="CAD7242999.1"/>
    </source>
</evidence>
<gene>
    <name evidence="3" type="ORF">DSTB1V02_LOCUS2937</name>
</gene>
<evidence type="ECO:0000256" key="2">
    <source>
        <dbReference type="SAM" id="SignalP"/>
    </source>
</evidence>
<name>A0A7R8X9F6_9CRUS</name>
<keyword evidence="2" id="KW-0732">Signal</keyword>
<evidence type="ECO:0000313" key="4">
    <source>
        <dbReference type="Proteomes" id="UP000677054"/>
    </source>
</evidence>
<dbReference type="Gene3D" id="1.10.472.10">
    <property type="entry name" value="Cyclin-like"/>
    <property type="match status" value="1"/>
</dbReference>
<dbReference type="SUPFAM" id="SSF47954">
    <property type="entry name" value="Cyclin-like"/>
    <property type="match status" value="1"/>
</dbReference>
<feature type="chain" id="PRO_5036209080" evidence="2">
    <location>
        <begin position="28"/>
        <end position="250"/>
    </location>
</feature>
<feature type="compositionally biased region" description="Acidic residues" evidence="1">
    <location>
        <begin position="29"/>
        <end position="44"/>
    </location>
</feature>
<evidence type="ECO:0000256" key="1">
    <source>
        <dbReference type="SAM" id="MobiDB-lite"/>
    </source>
</evidence>
<dbReference type="AlphaFoldDB" id="A0A7R8X9F6"/>
<dbReference type="EMBL" id="CAJPEV010000351">
    <property type="protein sequence ID" value="CAG0884319.1"/>
    <property type="molecule type" value="Genomic_DNA"/>
</dbReference>
<feature type="signal peptide" evidence="2">
    <location>
        <begin position="1"/>
        <end position="27"/>
    </location>
</feature>
<dbReference type="EMBL" id="LR899868">
    <property type="protein sequence ID" value="CAD7242999.1"/>
    <property type="molecule type" value="Genomic_DNA"/>
</dbReference>
<dbReference type="InterPro" id="IPR036915">
    <property type="entry name" value="Cyclin-like_sf"/>
</dbReference>
<dbReference type="OrthoDB" id="769138at2759"/>
<organism evidence="3">
    <name type="scientific">Darwinula stevensoni</name>
    <dbReference type="NCBI Taxonomy" id="69355"/>
    <lineage>
        <taxon>Eukaryota</taxon>
        <taxon>Metazoa</taxon>
        <taxon>Ecdysozoa</taxon>
        <taxon>Arthropoda</taxon>
        <taxon>Crustacea</taxon>
        <taxon>Oligostraca</taxon>
        <taxon>Ostracoda</taxon>
        <taxon>Podocopa</taxon>
        <taxon>Podocopida</taxon>
        <taxon>Darwinulocopina</taxon>
        <taxon>Darwinuloidea</taxon>
        <taxon>Darwinulidae</taxon>
        <taxon>Darwinula</taxon>
    </lineage>
</organism>
<sequence>MLARPRHLSCIALACFSLALKAMPSSSSEFDDEGEEDDDGEEFVQPDPGDLVRMSQGRCTAGDVQRMARLVSAKLGFVPTDSANNTVATPFTMLVLLHRAHTIIAQALGVPESVWRLDVKKLSLEMELLCCDGRLSSSRPSVLALALLRCTVEESLRKGSGPSQGILALSPLLQLQEFCKASKEELLEVYGKVREVVESYESDGPSQSRLRQRLVWRLSPRTLKLLRPTQQLLPQRLLPPIQESPSQHDE</sequence>
<accession>A0A7R8X9F6</accession>